<feature type="region of interest" description="Disordered" evidence="1">
    <location>
        <begin position="126"/>
        <end position="145"/>
    </location>
</feature>
<reference evidence="2 3" key="1">
    <citation type="submission" date="2021-08" db="EMBL/GenBank/DDBJ databases">
        <title>Draft Genome Sequence of Phanerochaete sordida strain YK-624.</title>
        <authorList>
            <person name="Mori T."/>
            <person name="Dohra H."/>
            <person name="Suzuki T."/>
            <person name="Kawagishi H."/>
            <person name="Hirai H."/>
        </authorList>
    </citation>
    <scope>NUCLEOTIDE SEQUENCE [LARGE SCALE GENOMIC DNA]</scope>
    <source>
        <strain evidence="2 3">YK-624</strain>
    </source>
</reference>
<accession>A0A9P3GJI1</accession>
<dbReference type="Proteomes" id="UP000703269">
    <property type="component" value="Unassembled WGS sequence"/>
</dbReference>
<dbReference type="EMBL" id="BPQB01000058">
    <property type="protein sequence ID" value="GJE96305.1"/>
    <property type="molecule type" value="Genomic_DNA"/>
</dbReference>
<evidence type="ECO:0000313" key="2">
    <source>
        <dbReference type="EMBL" id="GJE96305.1"/>
    </source>
</evidence>
<protein>
    <submittedName>
        <fullName evidence="2">Uncharacterized protein</fullName>
    </submittedName>
</protein>
<evidence type="ECO:0000313" key="3">
    <source>
        <dbReference type="Proteomes" id="UP000703269"/>
    </source>
</evidence>
<feature type="compositionally biased region" description="Polar residues" evidence="1">
    <location>
        <begin position="316"/>
        <end position="326"/>
    </location>
</feature>
<feature type="compositionally biased region" description="Basic and acidic residues" evidence="1">
    <location>
        <begin position="274"/>
        <end position="289"/>
    </location>
</feature>
<name>A0A9P3GJI1_9APHY</name>
<feature type="region of interest" description="Disordered" evidence="1">
    <location>
        <begin position="352"/>
        <end position="374"/>
    </location>
</feature>
<dbReference type="OrthoDB" id="2757916at2759"/>
<sequence length="413" mass="45354">MSPPPPEESSKFKMRKAKVRQLEREQELEDASHLGMTAAEHALLQATFTGVRPEFEDLDGLSWEEDAAQEMLREWKRKKFFEIVAASRQRQGLPVLGRAPSLRRSKSSSLGRSSSGFTMPLLTRARPSIPGTLLDPPDMTSQTKGPRIAPLLVREGSRTQYGDKDEEDWLDDDGLDWKVSTAIRKIEVVGDAPEDDEPTKSVKECVTLGRSWRGGAKTRSAIPAPFLTVRARNHTRGPSILERYIESGGQDADLWGKGSGPSESASGDEQATVRGKEVGKQDCRSHDPLDDAPSWEDDTSPDYKEENQRSEALQELTASTETTASVEHNLPQPPPIVVASPRMGSSANLWGLHSGGTRNPGSPTLGSPRLGRERMRNGVVGNPGSPRAVSFHRDRCGIQACRSGRRRCTEVLS</sequence>
<feature type="region of interest" description="Disordered" evidence="1">
    <location>
        <begin position="251"/>
        <end position="335"/>
    </location>
</feature>
<organism evidence="2 3">
    <name type="scientific">Phanerochaete sordida</name>
    <dbReference type="NCBI Taxonomy" id="48140"/>
    <lineage>
        <taxon>Eukaryota</taxon>
        <taxon>Fungi</taxon>
        <taxon>Dikarya</taxon>
        <taxon>Basidiomycota</taxon>
        <taxon>Agaricomycotina</taxon>
        <taxon>Agaricomycetes</taxon>
        <taxon>Polyporales</taxon>
        <taxon>Phanerochaetaceae</taxon>
        <taxon>Phanerochaete</taxon>
    </lineage>
</organism>
<feature type="compositionally biased region" description="Polar residues" evidence="1">
    <location>
        <begin position="356"/>
        <end position="365"/>
    </location>
</feature>
<gene>
    <name evidence="2" type="ORF">PsYK624_124990</name>
</gene>
<comment type="caution">
    <text evidence="2">The sequence shown here is derived from an EMBL/GenBank/DDBJ whole genome shotgun (WGS) entry which is preliminary data.</text>
</comment>
<dbReference type="AlphaFoldDB" id="A0A9P3GJI1"/>
<keyword evidence="3" id="KW-1185">Reference proteome</keyword>
<proteinExistence type="predicted"/>
<evidence type="ECO:0000256" key="1">
    <source>
        <dbReference type="SAM" id="MobiDB-lite"/>
    </source>
</evidence>